<feature type="transmembrane region" description="Helical" evidence="2">
    <location>
        <begin position="132"/>
        <end position="153"/>
    </location>
</feature>
<keyword evidence="2" id="KW-1133">Transmembrane helix</keyword>
<proteinExistence type="predicted"/>
<accession>A0A285U3B6</accession>
<organism evidence="3 4">
    <name type="scientific">Rhizobium subbaraonis</name>
    <dbReference type="NCBI Taxonomy" id="908946"/>
    <lineage>
        <taxon>Bacteria</taxon>
        <taxon>Pseudomonadati</taxon>
        <taxon>Pseudomonadota</taxon>
        <taxon>Alphaproteobacteria</taxon>
        <taxon>Hyphomicrobiales</taxon>
        <taxon>Rhizobiaceae</taxon>
        <taxon>Rhizobium/Agrobacterium group</taxon>
        <taxon>Rhizobium</taxon>
    </lineage>
</organism>
<keyword evidence="2" id="KW-0472">Membrane</keyword>
<evidence type="ECO:0000313" key="3">
    <source>
        <dbReference type="EMBL" id="SOC35908.1"/>
    </source>
</evidence>
<keyword evidence="4" id="KW-1185">Reference proteome</keyword>
<dbReference type="AlphaFoldDB" id="A0A285U3B6"/>
<sequence length="216" mass="24282">MDGATRPANDVVTSGKPAPDALHRGEETMSNGDAVNRIEIKLRDLSQLFETLDPLPFRARDLAAHAEEYIADSAREMPRDKPFELVVYLPEGTGEQEVARDLRASIATFFRQRAAVTNRELRELFSTGRRTLLIGCLILGACLILAQAFAAFMPENGIVVFVEEGLVIVGWVALWRPLEIFLYEWWPIAKERKLFERLAAADVRLRFYDPAGHNGV</sequence>
<protein>
    <submittedName>
        <fullName evidence="3">Uncharacterized protein</fullName>
    </submittedName>
</protein>
<evidence type="ECO:0000256" key="2">
    <source>
        <dbReference type="SAM" id="Phobius"/>
    </source>
</evidence>
<dbReference type="RefSeq" id="WP_245423409.1">
    <property type="nucleotide sequence ID" value="NZ_OBQD01000002.1"/>
</dbReference>
<name>A0A285U3B6_9HYPH</name>
<dbReference type="Proteomes" id="UP000219167">
    <property type="component" value="Unassembled WGS sequence"/>
</dbReference>
<feature type="region of interest" description="Disordered" evidence="1">
    <location>
        <begin position="1"/>
        <end position="30"/>
    </location>
</feature>
<dbReference type="EMBL" id="OBQD01000002">
    <property type="protein sequence ID" value="SOC35908.1"/>
    <property type="molecule type" value="Genomic_DNA"/>
</dbReference>
<evidence type="ECO:0000313" key="4">
    <source>
        <dbReference type="Proteomes" id="UP000219167"/>
    </source>
</evidence>
<gene>
    <name evidence="3" type="ORF">SAMN05892877_102224</name>
</gene>
<reference evidence="3 4" key="1">
    <citation type="submission" date="2017-08" db="EMBL/GenBank/DDBJ databases">
        <authorList>
            <person name="de Groot N.N."/>
        </authorList>
    </citation>
    <scope>NUCLEOTIDE SEQUENCE [LARGE SCALE GENOMIC DNA]</scope>
    <source>
        <strain evidence="3 4">JC85</strain>
    </source>
</reference>
<evidence type="ECO:0000256" key="1">
    <source>
        <dbReference type="SAM" id="MobiDB-lite"/>
    </source>
</evidence>
<keyword evidence="2" id="KW-0812">Transmembrane</keyword>